<dbReference type="RefSeq" id="WP_166172438.1">
    <property type="nucleotide sequence ID" value="NZ_CP045119.1"/>
</dbReference>
<organism evidence="2 3">
    <name type="scientific">Rubrobacter tropicus</name>
    <dbReference type="NCBI Taxonomy" id="2653851"/>
    <lineage>
        <taxon>Bacteria</taxon>
        <taxon>Bacillati</taxon>
        <taxon>Actinomycetota</taxon>
        <taxon>Rubrobacteria</taxon>
        <taxon>Rubrobacterales</taxon>
        <taxon>Rubrobacteraceae</taxon>
        <taxon>Rubrobacter</taxon>
    </lineage>
</organism>
<dbReference type="AlphaFoldDB" id="A0A6G8Q442"/>
<dbReference type="Proteomes" id="UP000501452">
    <property type="component" value="Chromosome"/>
</dbReference>
<dbReference type="KEGG" id="rub:GBA63_00425"/>
<feature type="region of interest" description="Disordered" evidence="1">
    <location>
        <begin position="264"/>
        <end position="284"/>
    </location>
</feature>
<reference evidence="2 3" key="1">
    <citation type="submission" date="2019-10" db="EMBL/GenBank/DDBJ databases">
        <title>Rubrobacter sp nov SCSIO 52090 isolated from a deep-sea sediment in the South China Sea.</title>
        <authorList>
            <person name="Chen R.W."/>
        </authorList>
    </citation>
    <scope>NUCLEOTIDE SEQUENCE [LARGE SCALE GENOMIC DNA]</scope>
    <source>
        <strain evidence="2 3">SCSIO 52909</strain>
    </source>
</reference>
<evidence type="ECO:0000256" key="1">
    <source>
        <dbReference type="SAM" id="MobiDB-lite"/>
    </source>
</evidence>
<evidence type="ECO:0000313" key="3">
    <source>
        <dbReference type="Proteomes" id="UP000501452"/>
    </source>
</evidence>
<accession>A0A6G8Q442</accession>
<sequence>MEQHVFGRIVTLRASVMVVVGLLLALMAVAPQVGAQTAPPDQRAVSAEEEANGFPVSYTDAKGKNAFQCLGDQELCAIEDPANIQEVVYWSAEANMPVGRPDAQGRRGQASLLMSVEGAFDPDAGNAPTTAGLILIQADGLRPNTAYTVIFPYGKFRVTTDDRGQFPRNAQTLREAGCDLEPGETCDFSLALRSQVFNNFLRWDPAVAPAAPAGYHGNPDVLHTVVGSLIRDSRGNFQNYFRIEGPNAGNTRPAAQANRFSVIGQRTRDTQTDPAPPELAGLAR</sequence>
<evidence type="ECO:0000313" key="2">
    <source>
        <dbReference type="EMBL" id="QIN81251.1"/>
    </source>
</evidence>
<gene>
    <name evidence="2" type="ORF">GBA63_00425</name>
</gene>
<keyword evidence="3" id="KW-1185">Reference proteome</keyword>
<dbReference type="EMBL" id="CP045119">
    <property type="protein sequence ID" value="QIN81251.1"/>
    <property type="molecule type" value="Genomic_DNA"/>
</dbReference>
<protein>
    <submittedName>
        <fullName evidence="2">Uncharacterized protein</fullName>
    </submittedName>
</protein>
<proteinExistence type="predicted"/>
<name>A0A6G8Q442_9ACTN</name>